<organism evidence="1 2">
    <name type="scientific">Corchorus olitorius</name>
    <dbReference type="NCBI Taxonomy" id="93759"/>
    <lineage>
        <taxon>Eukaryota</taxon>
        <taxon>Viridiplantae</taxon>
        <taxon>Streptophyta</taxon>
        <taxon>Embryophyta</taxon>
        <taxon>Tracheophyta</taxon>
        <taxon>Spermatophyta</taxon>
        <taxon>Magnoliopsida</taxon>
        <taxon>eudicotyledons</taxon>
        <taxon>Gunneridae</taxon>
        <taxon>Pentapetalae</taxon>
        <taxon>rosids</taxon>
        <taxon>malvids</taxon>
        <taxon>Malvales</taxon>
        <taxon>Malvaceae</taxon>
        <taxon>Grewioideae</taxon>
        <taxon>Apeibeae</taxon>
        <taxon>Corchorus</taxon>
    </lineage>
</organism>
<proteinExistence type="predicted"/>
<dbReference type="Proteomes" id="UP000187203">
    <property type="component" value="Unassembled WGS sequence"/>
</dbReference>
<keyword evidence="2" id="KW-1185">Reference proteome</keyword>
<comment type="caution">
    <text evidence="1">The sequence shown here is derived from an EMBL/GenBank/DDBJ whole genome shotgun (WGS) entry which is preliminary data.</text>
</comment>
<gene>
    <name evidence="1" type="ORF">COLO4_08176</name>
</gene>
<accession>A0A1R3KGX7</accession>
<name>A0A1R3KGX7_9ROSI</name>
<reference evidence="2" key="1">
    <citation type="submission" date="2013-09" db="EMBL/GenBank/DDBJ databases">
        <title>Corchorus olitorius genome sequencing.</title>
        <authorList>
            <person name="Alam M."/>
            <person name="Haque M.S."/>
            <person name="Islam M.S."/>
            <person name="Emdad E.M."/>
            <person name="Islam M.M."/>
            <person name="Ahmed B."/>
            <person name="Halim A."/>
            <person name="Hossen Q.M.M."/>
            <person name="Hossain M.Z."/>
            <person name="Ahmed R."/>
            <person name="Khan M.M."/>
            <person name="Islam R."/>
            <person name="Rashid M.M."/>
            <person name="Khan S.A."/>
            <person name="Rahman M.S."/>
            <person name="Alam M."/>
            <person name="Yahiya A.S."/>
            <person name="Khan M.S."/>
            <person name="Azam M.S."/>
            <person name="Haque T."/>
            <person name="Lashkar M.Z.H."/>
            <person name="Akhand A.I."/>
            <person name="Morshed G."/>
            <person name="Roy S."/>
            <person name="Uddin K.S."/>
            <person name="Rabeya T."/>
            <person name="Hossain A.S."/>
            <person name="Chowdhury A."/>
            <person name="Snigdha A.R."/>
            <person name="Mortoza M.S."/>
            <person name="Matin S.A."/>
            <person name="Hoque S.M.E."/>
            <person name="Islam M.K."/>
            <person name="Roy D.K."/>
            <person name="Haider R."/>
            <person name="Moosa M.M."/>
            <person name="Elias S.M."/>
            <person name="Hasan A.M."/>
            <person name="Jahan S."/>
            <person name="Shafiuddin M."/>
            <person name="Mahmood N."/>
            <person name="Shommy N.S."/>
        </authorList>
    </citation>
    <scope>NUCLEOTIDE SEQUENCE [LARGE SCALE GENOMIC DNA]</scope>
    <source>
        <strain evidence="2">cv. O-4</strain>
    </source>
</reference>
<evidence type="ECO:0000313" key="1">
    <source>
        <dbReference type="EMBL" id="OMP06342.1"/>
    </source>
</evidence>
<dbReference type="AlphaFoldDB" id="A0A1R3KGX7"/>
<evidence type="ECO:0000313" key="2">
    <source>
        <dbReference type="Proteomes" id="UP000187203"/>
    </source>
</evidence>
<sequence length="64" mass="7511">MREWSRFLSKPRKIEGLCYENPIRMKPPQTREILTVFEICNLLSWPMGASTRLFGPNEVLTATR</sequence>
<dbReference type="EMBL" id="AWUE01013635">
    <property type="protein sequence ID" value="OMP06342.1"/>
    <property type="molecule type" value="Genomic_DNA"/>
</dbReference>
<protein>
    <submittedName>
        <fullName evidence="1">Uncharacterized protein</fullName>
    </submittedName>
</protein>